<name>A0A8J6CGC7_DIALT</name>
<feature type="compositionally biased region" description="Acidic residues" evidence="1">
    <location>
        <begin position="588"/>
        <end position="604"/>
    </location>
</feature>
<proteinExistence type="predicted"/>
<evidence type="ECO:0000313" key="3">
    <source>
        <dbReference type="Proteomes" id="UP000751190"/>
    </source>
</evidence>
<gene>
    <name evidence="2" type="ORF">KFE25_006441</name>
</gene>
<evidence type="ECO:0000313" key="2">
    <source>
        <dbReference type="EMBL" id="KAG8469986.1"/>
    </source>
</evidence>
<feature type="compositionally biased region" description="Gly residues" evidence="1">
    <location>
        <begin position="892"/>
        <end position="902"/>
    </location>
</feature>
<reference evidence="2" key="1">
    <citation type="submission" date="2021-05" db="EMBL/GenBank/DDBJ databases">
        <title>The genome of the haptophyte Pavlova lutheri (Diacronema luteri, Pavlovales) - a model for lipid biosynthesis in eukaryotic algae.</title>
        <authorList>
            <person name="Hulatt C.J."/>
            <person name="Posewitz M.C."/>
        </authorList>
    </citation>
    <scope>NUCLEOTIDE SEQUENCE</scope>
    <source>
        <strain evidence="2">NIVA-4/92</strain>
    </source>
</reference>
<sequence>MQLVPLTLGAAWVSQFADESSLMDAFGRGKRTDELDVAETVALEKLTQRWELPEEINSSSGLGGGIAYAVDARFCEHMLARFDERKLFAAMPPLLSRWAAPDCALVHAAVERALGTWAGFSPHLHFVNVTARCAVPGATRALSKEQGPRRCDAAELFIDAGNMSAALGATTGVLARNLGSVRATDGSFRPGGSIVAARITFNARSCWYMDTSSCELFRFLEPANPSDPNGPANYARLRLSLLVLWCAGVLALARRFALVAMRVAHDVRRARELRRMDEPMLGGPNDGAERRALRRDKLTGSRSCAATPRLSRGSTARLASRAPTVKAELVASQLAAPPVSPMDGVAAQRAAASEPGAPEPNDVARTCGRPCALAFLAWRDAHAAGARALCADKPRTAEQQRARARRRALAERCAALLRWLRPLGTPLVVLLVVFPPFAHWAVLEPCLVCYDFNSVGAHEAGHAIGFGHPDEYEGSLRMATIFAPGHPDEYEGSLRMATIFAPGHPDEYEGSLRMATIFAPGHPDEYEGSLRMATIFAPAPDAPTDNDGGGSDGAPFCGRATLRVPLGGSSLDVLMASTPFSVPAPSADGDDRDGDEGDEGDEGGDVTTTSAPFNFADFTRDSRAPSAPPTPNGRETRVRSVMHSTAARHAQSHCTSPDDVNGVFFLYPPVCGACADAAQSQTAGAPPEGVPNSTVRDSPAAAAEAADASALALAERREAKSACRARSTPRCAEPPPAHGLLALIVTLAVTLALALAVTLLHALGASARAGALRARLARALGVIDALYELARLAPPYERESTRRRRRERRERRGVAAQRPPRVLGADAPSVPRAAPEAAAGSAPAEPEPLLQYGEGVTTTQIETLFVEQRLGGLGLPPTFCLGRPDSSETRAAGGGRPAGGAGAARDTDGASAPCGAKQRPGGDEGHGGTRTTTRPTRGDAASPLAAPAPATSGIAGPFASAAAAMRDARRTRALRAAYASPACGTGAAGNYGRPTSGRPLLPVRLSCEPAAPTIGSARDAVARADGTLAQLVGARSHAVRSVWRAHDKRAALERALAIDAEGERGASGGLLGWLARGLGCRSGVGTASGDTVQPAWIPPPSARSSARAGAAATGEGGGRAVALEP</sequence>
<feature type="region of interest" description="Disordered" evidence="1">
    <location>
        <begin position="881"/>
        <end position="951"/>
    </location>
</feature>
<accession>A0A8J6CGC7</accession>
<organism evidence="2 3">
    <name type="scientific">Diacronema lutheri</name>
    <name type="common">Unicellular marine alga</name>
    <name type="synonym">Monochrysis lutheri</name>
    <dbReference type="NCBI Taxonomy" id="2081491"/>
    <lineage>
        <taxon>Eukaryota</taxon>
        <taxon>Haptista</taxon>
        <taxon>Haptophyta</taxon>
        <taxon>Pavlovophyceae</taxon>
        <taxon>Pavlovales</taxon>
        <taxon>Pavlovaceae</taxon>
        <taxon>Diacronema</taxon>
    </lineage>
</organism>
<comment type="caution">
    <text evidence="2">The sequence shown here is derived from an EMBL/GenBank/DDBJ whole genome shotgun (WGS) entry which is preliminary data.</text>
</comment>
<dbReference type="Proteomes" id="UP000751190">
    <property type="component" value="Unassembled WGS sequence"/>
</dbReference>
<dbReference type="AlphaFoldDB" id="A0A8J6CGC7"/>
<feature type="compositionally biased region" description="Low complexity" evidence="1">
    <location>
        <begin position="1102"/>
        <end position="1113"/>
    </location>
</feature>
<feature type="compositionally biased region" description="Low complexity" evidence="1">
    <location>
        <begin position="827"/>
        <end position="848"/>
    </location>
</feature>
<feature type="region of interest" description="Disordered" evidence="1">
    <location>
        <begin position="1090"/>
        <end position="1125"/>
    </location>
</feature>
<dbReference type="OrthoDB" id="10686552at2759"/>
<dbReference type="EMBL" id="JAGTXO010000002">
    <property type="protein sequence ID" value="KAG8469986.1"/>
    <property type="molecule type" value="Genomic_DNA"/>
</dbReference>
<keyword evidence="3" id="KW-1185">Reference proteome</keyword>
<dbReference type="SUPFAM" id="SSF55486">
    <property type="entry name" value="Metalloproteases ('zincins'), catalytic domain"/>
    <property type="match status" value="1"/>
</dbReference>
<evidence type="ECO:0000256" key="1">
    <source>
        <dbReference type="SAM" id="MobiDB-lite"/>
    </source>
</evidence>
<feature type="compositionally biased region" description="Basic residues" evidence="1">
    <location>
        <begin position="801"/>
        <end position="811"/>
    </location>
</feature>
<feature type="region of interest" description="Disordered" evidence="1">
    <location>
        <begin position="797"/>
        <end position="849"/>
    </location>
</feature>
<protein>
    <submittedName>
        <fullName evidence="2">Uncharacterized protein</fullName>
    </submittedName>
</protein>
<feature type="compositionally biased region" description="Low complexity" evidence="1">
    <location>
        <begin position="929"/>
        <end position="950"/>
    </location>
</feature>
<feature type="region of interest" description="Disordered" evidence="1">
    <location>
        <begin position="579"/>
        <end position="644"/>
    </location>
</feature>